<evidence type="ECO:0000313" key="2">
    <source>
        <dbReference type="EMBL" id="BAA18631.1"/>
    </source>
</evidence>
<dbReference type="IntAct" id="P74526">
    <property type="interactions" value="2"/>
</dbReference>
<reference evidence="2 3" key="1">
    <citation type="journal article" date="1995" name="DNA Res.">
        <title>Sequence analysis of the genome of the unicellular cyanobacterium Synechocystis sp. strain PCC6803. I. Sequence features in the 1 Mb region from map positions 64% to 92% of the genome.</title>
        <authorList>
            <person name="Kaneko T."/>
            <person name="Tanaka A."/>
            <person name="Sato S."/>
            <person name="Kotani H."/>
            <person name="Sazuka T."/>
            <person name="Miyajima N."/>
            <person name="Sugiura M."/>
            <person name="Tabata S."/>
        </authorList>
    </citation>
    <scope>NUCLEOTIDE SEQUENCE [LARGE SCALE GENOMIC DNA]</scope>
    <source>
        <strain evidence="3">ATCC 27184 / PCC 6803 / Kazusa</strain>
    </source>
</reference>
<dbReference type="PIR" id="S76719">
    <property type="entry name" value="S76719"/>
</dbReference>
<dbReference type="EMBL" id="BA000022">
    <property type="protein sequence ID" value="BAA18631.1"/>
    <property type="molecule type" value="Genomic_DNA"/>
</dbReference>
<dbReference type="EnsemblBacteria" id="BAA18631">
    <property type="protein sequence ID" value="BAA18631"/>
    <property type="gene ID" value="BAA18631"/>
</dbReference>
<accession>P74526</accession>
<dbReference type="KEGG" id="syn:sll1344"/>
<dbReference type="STRING" id="1148.gene:10500396"/>
<feature type="signal peptide" evidence="1">
    <location>
        <begin position="1"/>
        <end position="43"/>
    </location>
</feature>
<evidence type="ECO:0000256" key="1">
    <source>
        <dbReference type="SAM" id="SignalP"/>
    </source>
</evidence>
<feature type="chain" id="PRO_5004161303" evidence="1">
    <location>
        <begin position="44"/>
        <end position="253"/>
    </location>
</feature>
<dbReference type="eggNOG" id="COG0739">
    <property type="taxonomic scope" value="Bacteria"/>
</dbReference>
<name>P74526_SYNY3</name>
<dbReference type="InParanoid" id="P74526"/>
<evidence type="ECO:0000313" key="3">
    <source>
        <dbReference type="Proteomes" id="UP000001425"/>
    </source>
</evidence>
<keyword evidence="3" id="KW-1185">Reference proteome</keyword>
<protein>
    <submittedName>
        <fullName evidence="2">Sll1344 protein</fullName>
    </submittedName>
</protein>
<dbReference type="AlphaFoldDB" id="P74526"/>
<gene>
    <name evidence="2" type="ordered locus">sll1344</name>
</gene>
<dbReference type="PaxDb" id="1148-1653720"/>
<proteinExistence type="predicted"/>
<organism evidence="2 3">
    <name type="scientific">Synechocystis sp. (strain ATCC 27184 / PCC 6803 / Kazusa)</name>
    <dbReference type="NCBI Taxonomy" id="1111708"/>
    <lineage>
        <taxon>Bacteria</taxon>
        <taxon>Bacillati</taxon>
        <taxon>Cyanobacteriota</taxon>
        <taxon>Cyanophyceae</taxon>
        <taxon>Synechococcales</taxon>
        <taxon>Merismopediaceae</taxon>
        <taxon>Synechocystis</taxon>
    </lineage>
</organism>
<dbReference type="Proteomes" id="UP000001425">
    <property type="component" value="Chromosome"/>
</dbReference>
<keyword evidence="1" id="KW-0732">Signal</keyword>
<reference evidence="2 3" key="2">
    <citation type="journal article" date="1996" name="DNA Res.">
        <title>Sequence analysis of the genome of the unicellular cyanobacterium Synechocystis sp. strain PCC6803. II. Sequence determination of the entire genome and assignment of potential protein-coding regions.</title>
        <authorList>
            <person name="Kaneko T."/>
            <person name="Sato S."/>
            <person name="Kotani H."/>
            <person name="Tanaka A."/>
            <person name="Asamizu E."/>
            <person name="Nakamura Y."/>
            <person name="Miyajima N."/>
            <person name="Hirosawa M."/>
            <person name="Sugiura M."/>
            <person name="Sasamoto S."/>
            <person name="Kimura T."/>
            <person name="Hosouchi T."/>
            <person name="Matsuno A."/>
            <person name="Muraki A."/>
            <person name="Nakazaki N."/>
            <person name="Naruo K."/>
            <person name="Okumura S."/>
            <person name="Shimpo S."/>
            <person name="Takeuchi C."/>
            <person name="Wada T."/>
            <person name="Watanabe A."/>
            <person name="Yamada M."/>
            <person name="Yasuda M."/>
            <person name="Tabata S."/>
        </authorList>
    </citation>
    <scope>NUCLEOTIDE SEQUENCE [LARGE SCALE GENOMIC DNA]</scope>
    <source>
        <strain evidence="3">ATCC 27184 / PCC 6803 / Kazusa</strain>
    </source>
</reference>
<sequence>MDRCKFSNVKTIAKISYQHKQNPMRTFTLALLAIGTLAPSASAQTEEFNWWLDWVKSRTNNEPIPVQIRSPQALPAKFNQPRQDLEQLQRQYTPYRYRSNSNQVNSIPITVEERFSNTPNSSNGVVIPSTSTSTIAPVSSQPPQIRQGLQRNDYIEIDFPSSPPNLPTRTEVEFIPRSALPTPLRTRYPGGPTVKETESRIVRRLCTEYKRGLTPGELDELARNLVEKNRLYLSGEGKSPRGYAIDARNTKKC</sequence>